<gene>
    <name evidence="4" type="ORF">DDW13_01295</name>
</gene>
<dbReference type="CDD" id="cd05121">
    <property type="entry name" value="ABC1_ADCK3-like"/>
    <property type="match status" value="1"/>
</dbReference>
<name>A0A2T9XAQ7_9CREN</name>
<dbReference type="InterPro" id="IPR050154">
    <property type="entry name" value="UbiB_kinase"/>
</dbReference>
<dbReference type="EMBL" id="QEFD01000045">
    <property type="protein sequence ID" value="PVU77179.1"/>
    <property type="molecule type" value="Genomic_DNA"/>
</dbReference>
<dbReference type="PANTHER" id="PTHR10566:SF113">
    <property type="entry name" value="PROTEIN ACTIVITY OF BC1 COMPLEX KINASE 7, CHLOROPLASTIC"/>
    <property type="match status" value="1"/>
</dbReference>
<comment type="caution">
    <text evidence="4">The sequence shown here is derived from an EMBL/GenBank/DDBJ whole genome shotgun (WGS) entry which is preliminary data.</text>
</comment>
<evidence type="ECO:0000259" key="3">
    <source>
        <dbReference type="Pfam" id="PF03109"/>
    </source>
</evidence>
<organism evidence="4 5">
    <name type="scientific">Acidianus hospitalis</name>
    <dbReference type="NCBI Taxonomy" id="563177"/>
    <lineage>
        <taxon>Archaea</taxon>
        <taxon>Thermoproteota</taxon>
        <taxon>Thermoprotei</taxon>
        <taxon>Sulfolobales</taxon>
        <taxon>Sulfolobaceae</taxon>
        <taxon>Acidianus</taxon>
    </lineage>
</organism>
<keyword evidence="2" id="KW-0472">Membrane</keyword>
<keyword evidence="2" id="KW-0812">Transmembrane</keyword>
<dbReference type="Proteomes" id="UP000245638">
    <property type="component" value="Unassembled WGS sequence"/>
</dbReference>
<dbReference type="AlphaFoldDB" id="A0A2T9XAQ7"/>
<keyword evidence="2" id="KW-1133">Transmembrane helix</keyword>
<evidence type="ECO:0000256" key="2">
    <source>
        <dbReference type="SAM" id="Phobius"/>
    </source>
</evidence>
<accession>A0A2T9XAQ7</accession>
<dbReference type="Pfam" id="PF03109">
    <property type="entry name" value="ABC1"/>
    <property type="match status" value="1"/>
</dbReference>
<dbReference type="InterPro" id="IPR004147">
    <property type="entry name" value="ABC1_dom"/>
</dbReference>
<reference evidence="4 5" key="1">
    <citation type="journal article" date="2015" name="Appl. Environ. Microbiol.">
        <title>Nanoarchaeota, Their Sulfolobales Host, and Nanoarchaeota Virus Distribution across Yellowstone National Park Hot Springs.</title>
        <authorList>
            <person name="Munson-McGee J.H."/>
            <person name="Field E.K."/>
            <person name="Bateson M."/>
            <person name="Rooney C."/>
            <person name="Stepanauskas R."/>
            <person name="Young M.J."/>
        </authorList>
    </citation>
    <scope>NUCLEOTIDE SEQUENCE [LARGE SCALE GENOMIC DNA]</scope>
    <source>
        <strain evidence="4">SCGC AC-742_N10</strain>
    </source>
</reference>
<sequence>MFRTLYVGFKLLPRVLMLRHYRRLTLENKKVDEKEVEKEAEKMLNALVSLGPAFIKLGQILSVHSDLLPEAYLKVLSRLQDSVPPAPWEEVYEEIKEDLGDELLKRLNINPSPIASASIAQVYLAELDGKKVVLKVNRPNIKKEVEEDIKVMKTLVPFLKYIFDESFYESAKAIIDDFSSRIFDEMDFTKEEFYMRKIKEELNFPDVKIPQPIYATKRVLIMEYVKSYKVTSEEAKKIIPPDTLSYKVFRTFMVMLLEKEYFHADPHPGNIGVDDEGNLVLYDFGMVGKMDKDTRNKLVRAYVALTRLDGIELVKVLDELGAIQPEADRELLAKGIELFLKTFQGVTPETLEVEDFISAANEVFYRFPLRLPQKLVLYIRTTSTLGGTCITIYPEFNFFSNLVKLIEDEDLVIPALIDQVKDTLSSFVRKFRTSLLERPVIERKNNTRGEYYLSLGIAILSILSYIFTKDVTLALLLIIFALIIKR</sequence>
<evidence type="ECO:0000313" key="4">
    <source>
        <dbReference type="EMBL" id="PVU77179.1"/>
    </source>
</evidence>
<feature type="transmembrane region" description="Helical" evidence="2">
    <location>
        <begin position="451"/>
        <end position="484"/>
    </location>
</feature>
<protein>
    <submittedName>
        <fullName evidence="4">Glycosyl transferase family 1</fullName>
    </submittedName>
</protein>
<evidence type="ECO:0000313" key="5">
    <source>
        <dbReference type="Proteomes" id="UP000245638"/>
    </source>
</evidence>
<dbReference type="SUPFAM" id="SSF56112">
    <property type="entry name" value="Protein kinase-like (PK-like)"/>
    <property type="match status" value="1"/>
</dbReference>
<dbReference type="GO" id="GO:0016740">
    <property type="term" value="F:transferase activity"/>
    <property type="evidence" value="ECO:0007669"/>
    <property type="project" value="UniProtKB-KW"/>
</dbReference>
<dbReference type="PANTHER" id="PTHR10566">
    <property type="entry name" value="CHAPERONE-ACTIVITY OF BC1 COMPLEX CABC1 -RELATED"/>
    <property type="match status" value="1"/>
</dbReference>
<evidence type="ECO:0000256" key="1">
    <source>
        <dbReference type="ARBA" id="ARBA00009670"/>
    </source>
</evidence>
<keyword evidence="4" id="KW-0808">Transferase</keyword>
<proteinExistence type="inferred from homology"/>
<feature type="domain" description="ABC1 atypical kinase-like" evidence="3">
    <location>
        <begin position="78"/>
        <end position="315"/>
    </location>
</feature>
<comment type="similarity">
    <text evidence="1">Belongs to the protein kinase superfamily. ADCK protein kinase family.</text>
</comment>
<dbReference type="InterPro" id="IPR011009">
    <property type="entry name" value="Kinase-like_dom_sf"/>
</dbReference>